<feature type="compositionally biased region" description="Polar residues" evidence="1">
    <location>
        <begin position="350"/>
        <end position="366"/>
    </location>
</feature>
<protein>
    <recommendedName>
        <fullName evidence="2">J domain-containing protein</fullName>
    </recommendedName>
</protein>
<dbReference type="PROSITE" id="PS50076">
    <property type="entry name" value="DNAJ_2"/>
    <property type="match status" value="1"/>
</dbReference>
<dbReference type="SMART" id="SM00271">
    <property type="entry name" value="DnaJ"/>
    <property type="match status" value="1"/>
</dbReference>
<dbReference type="InterPro" id="IPR024593">
    <property type="entry name" value="DUF3444"/>
</dbReference>
<evidence type="ECO:0000313" key="4">
    <source>
        <dbReference type="Proteomes" id="UP001154282"/>
    </source>
</evidence>
<organism evidence="3 4">
    <name type="scientific">Linum tenue</name>
    <dbReference type="NCBI Taxonomy" id="586396"/>
    <lineage>
        <taxon>Eukaryota</taxon>
        <taxon>Viridiplantae</taxon>
        <taxon>Streptophyta</taxon>
        <taxon>Embryophyta</taxon>
        <taxon>Tracheophyta</taxon>
        <taxon>Spermatophyta</taxon>
        <taxon>Magnoliopsida</taxon>
        <taxon>eudicotyledons</taxon>
        <taxon>Gunneridae</taxon>
        <taxon>Pentapetalae</taxon>
        <taxon>rosids</taxon>
        <taxon>fabids</taxon>
        <taxon>Malpighiales</taxon>
        <taxon>Linaceae</taxon>
        <taxon>Linum</taxon>
    </lineage>
</organism>
<evidence type="ECO:0000256" key="1">
    <source>
        <dbReference type="SAM" id="MobiDB-lite"/>
    </source>
</evidence>
<feature type="region of interest" description="Disordered" evidence="1">
    <location>
        <begin position="395"/>
        <end position="430"/>
    </location>
</feature>
<feature type="compositionally biased region" description="Polar residues" evidence="1">
    <location>
        <begin position="147"/>
        <end position="171"/>
    </location>
</feature>
<keyword evidence="4" id="KW-1185">Reference proteome</keyword>
<feature type="compositionally biased region" description="Basic and acidic residues" evidence="1">
    <location>
        <begin position="402"/>
        <end position="415"/>
    </location>
</feature>
<dbReference type="Pfam" id="PF11926">
    <property type="entry name" value="DUF3444"/>
    <property type="match status" value="2"/>
</dbReference>
<dbReference type="PANTHER" id="PTHR45089:SF42">
    <property type="entry name" value="J DOMAIN-CONTAINING PROTEIN"/>
    <property type="match status" value="1"/>
</dbReference>
<dbReference type="CDD" id="cd06257">
    <property type="entry name" value="DnaJ"/>
    <property type="match status" value="1"/>
</dbReference>
<feature type="region of interest" description="Disordered" evidence="1">
    <location>
        <begin position="270"/>
        <end position="379"/>
    </location>
</feature>
<dbReference type="Pfam" id="PF00226">
    <property type="entry name" value="DnaJ"/>
    <property type="match status" value="1"/>
</dbReference>
<dbReference type="EMBL" id="CAMGYJ010000006">
    <property type="protein sequence ID" value="CAI0432256.1"/>
    <property type="molecule type" value="Genomic_DNA"/>
</dbReference>
<accession>A0AAV0LDN6</accession>
<dbReference type="Gene3D" id="1.10.287.110">
    <property type="entry name" value="DnaJ domain"/>
    <property type="match status" value="1"/>
</dbReference>
<evidence type="ECO:0000259" key="2">
    <source>
        <dbReference type="PROSITE" id="PS50076"/>
    </source>
</evidence>
<dbReference type="Proteomes" id="UP001154282">
    <property type="component" value="Unassembled WGS sequence"/>
</dbReference>
<dbReference type="AlphaFoldDB" id="A0AAV0LDN6"/>
<evidence type="ECO:0000313" key="3">
    <source>
        <dbReference type="EMBL" id="CAI0432256.1"/>
    </source>
</evidence>
<feature type="compositionally biased region" description="Basic and acidic residues" evidence="1">
    <location>
        <begin position="337"/>
        <end position="349"/>
    </location>
</feature>
<sequence length="1037" mass="115158">MECNKEEAVRARELAEKKMQAGDYTGGRRLALKAQQLYPEIESLSQLLVVCDVHLSAANKLNGVDIDWYAILQIEHFSDDAIIRKQYKKLAFSLHPDRNKCPGAEAAFKLIGEANRVLTDSISRSIFDSKCRVVRPAPPKVAAANHMNKNPPSGSTHQPAQPQHVGSQSYPQPPQQTFWTCCTSCKVKFQYYAHFRNRMLRCQNCNQTFVARDVINVGGQPPGSSYSNSAGQSHRFSNVHGHGNVGPQSNGGGSYTFAGVELRPTGRKAAAIRGDSKMGEAKTNVSNGRTGKRCAVRKWAAGKHAGASAQKRPSPCKENSGGDDDFVAAPSKRSREKRLSGFSEKEMKKPSNSGGELNSEHSSGSAPTAADGSKEEADKKARRILEAKLLLKKTSRSQSIQAKEDEAHVSEKQESNDLDNGNGPESGEEIACPDVQFSDFDKDKSENCFDVNQMWALYDETDSMPRSYAQVKKISLPGFKVLITWLEACPGTKEEKDWNERGFPVSCGMFGKGDTTVIKHRQMFSHQIHCTRGKDKDSFLIYPKKGETWALFKDWDMKLGSKPEKHNWPDSFDFVEIVSDFSEEAGIGVAWLVKVEGFVSIFQRVHIHKVISVCINPSELHRFSHRIPSRMMTGKEAKGVPPGSFEFDTAALPSSLYSFNTKADEVHSSKGATRSYSHYKMEPTRSSLKTCLPNMSEIDPHRRTLVCGLAAKLPDGIRFRTPAASHFGIERDVCIAQPQRPSTSFQAAEKFIPQVKYNNIELRGHVPMQGRRSSKVSSKANVSGGGRNTNPSVSVEDLDMNTSSGIRADDSESIAETTPASSSSKRKIEVAKHNFKAERSEDKFKSGQVWAVRSDEDTMPKNYALVKKIESSPSFRLHVALLEPLSSSIIKNQSSSCGTYREGKTVVVPLGQFSHPVHVESIEKNKYQIYPRKDEIWAIYDNSESDRGNGEFRIVEVVESNDSAVKVVTLTALKKFAGFETFYRGPKSRRSGHMVEIPLAEISRFSHQCLAYYHRDVLSGYWELDPSSIPSQVILLE</sequence>
<feature type="compositionally biased region" description="Polar residues" evidence="1">
    <location>
        <begin position="814"/>
        <end position="823"/>
    </location>
</feature>
<proteinExistence type="predicted"/>
<comment type="caution">
    <text evidence="3">The sequence shown here is derived from an EMBL/GenBank/DDBJ whole genome shotgun (WGS) entry which is preliminary data.</text>
</comment>
<dbReference type="PRINTS" id="PR00625">
    <property type="entry name" value="JDOMAIN"/>
</dbReference>
<reference evidence="3" key="1">
    <citation type="submission" date="2022-08" db="EMBL/GenBank/DDBJ databases">
        <authorList>
            <person name="Gutierrez-Valencia J."/>
        </authorList>
    </citation>
    <scope>NUCLEOTIDE SEQUENCE</scope>
</reference>
<dbReference type="SUPFAM" id="SSF46565">
    <property type="entry name" value="Chaperone J-domain"/>
    <property type="match status" value="1"/>
</dbReference>
<feature type="region of interest" description="Disordered" evidence="1">
    <location>
        <begin position="142"/>
        <end position="171"/>
    </location>
</feature>
<dbReference type="InterPro" id="IPR036869">
    <property type="entry name" value="J_dom_sf"/>
</dbReference>
<feature type="domain" description="J" evidence="2">
    <location>
        <begin position="67"/>
        <end position="131"/>
    </location>
</feature>
<feature type="region of interest" description="Disordered" evidence="1">
    <location>
        <begin position="765"/>
        <end position="828"/>
    </location>
</feature>
<gene>
    <name evidence="3" type="ORF">LITE_LOCUS23365</name>
</gene>
<name>A0AAV0LDN6_9ROSI</name>
<dbReference type="PANTHER" id="PTHR45089">
    <property type="entry name" value="DNAJ HEAT SHOCK AMINO-TERMINAL DOMAIN PROTEIN-RELATED"/>
    <property type="match status" value="1"/>
</dbReference>
<dbReference type="InterPro" id="IPR001623">
    <property type="entry name" value="DnaJ_domain"/>
</dbReference>